<dbReference type="EMBL" id="CADCVJ010000116">
    <property type="protein sequence ID" value="CAA9474105.1"/>
    <property type="molecule type" value="Genomic_DNA"/>
</dbReference>
<accession>A0A6J4RLC8</accession>
<dbReference type="Gene3D" id="2.40.400.10">
    <property type="entry name" value="Acetoacetate decarboxylase-like"/>
    <property type="match status" value="1"/>
</dbReference>
<protein>
    <recommendedName>
        <fullName evidence="2">Acetoacetate decarboxylase</fullName>
    </recommendedName>
</protein>
<gene>
    <name evidence="1" type="ORF">AVDCRST_MAG38-1534</name>
</gene>
<dbReference type="InterPro" id="IPR023375">
    <property type="entry name" value="ADC_dom_sf"/>
</dbReference>
<dbReference type="SUPFAM" id="SSF160104">
    <property type="entry name" value="Acetoacetate decarboxylase-like"/>
    <property type="match status" value="1"/>
</dbReference>
<organism evidence="1">
    <name type="scientific">uncultured Solirubrobacteraceae bacterium</name>
    <dbReference type="NCBI Taxonomy" id="1162706"/>
    <lineage>
        <taxon>Bacteria</taxon>
        <taxon>Bacillati</taxon>
        <taxon>Actinomycetota</taxon>
        <taxon>Thermoleophilia</taxon>
        <taxon>Solirubrobacterales</taxon>
        <taxon>Solirubrobacteraceae</taxon>
        <taxon>environmental samples</taxon>
    </lineage>
</organism>
<proteinExistence type="predicted"/>
<reference evidence="1" key="1">
    <citation type="submission" date="2020-02" db="EMBL/GenBank/DDBJ databases">
        <authorList>
            <person name="Meier V. D."/>
        </authorList>
    </citation>
    <scope>NUCLEOTIDE SEQUENCE</scope>
    <source>
        <strain evidence="1">AVDCRST_MAG38</strain>
    </source>
</reference>
<dbReference type="AlphaFoldDB" id="A0A6J4RLC8"/>
<evidence type="ECO:0008006" key="2">
    <source>
        <dbReference type="Google" id="ProtNLM"/>
    </source>
</evidence>
<evidence type="ECO:0000313" key="1">
    <source>
        <dbReference type="EMBL" id="CAA9474105.1"/>
    </source>
</evidence>
<sequence length="208" mass="21522">MADVPYPPAPWHLFGRAILVPALVRPPLAARGPRLLRAPGRRSLGGLLLADYDPRSTLAYHELLGVGGLVWSGTTPAAWITHACVDDGTSVAGGRGIWGISKHHGDFAWARTAAGERITVSLAGREMVAVRTGHRPGAVSVPVVAPFAGADGGRPAWASGWLRGAPVTVDVHVAPDSALAELAPRFAAVAVAGDVALRISAPRAARRG</sequence>
<name>A0A6J4RLC8_9ACTN</name>